<evidence type="ECO:0000313" key="2">
    <source>
        <dbReference type="RefSeq" id="XP_032811208.1"/>
    </source>
</evidence>
<keyword evidence="1" id="KW-1185">Reference proteome</keyword>
<dbReference type="KEGG" id="pmrn:116942895"/>
<dbReference type="AlphaFoldDB" id="A0AAJ7WWF8"/>
<dbReference type="CTD" id="55344"/>
<dbReference type="InterPro" id="IPR017946">
    <property type="entry name" value="PLC-like_Pdiesterase_TIM-brl"/>
</dbReference>
<gene>
    <name evidence="2" type="primary">LOC116942895</name>
</gene>
<evidence type="ECO:0000313" key="1">
    <source>
        <dbReference type="Proteomes" id="UP001318040"/>
    </source>
</evidence>
<dbReference type="RefSeq" id="XP_032811208.1">
    <property type="nucleotide sequence ID" value="XM_032955317.1"/>
</dbReference>
<dbReference type="GeneID" id="116942895"/>
<reference evidence="2" key="1">
    <citation type="submission" date="2025-08" db="UniProtKB">
        <authorList>
            <consortium name="RefSeq"/>
        </authorList>
    </citation>
    <scope>IDENTIFICATION</scope>
    <source>
        <tissue evidence="2">Sperm</tissue>
    </source>
</reference>
<dbReference type="InterPro" id="IPR051057">
    <property type="entry name" value="PI-PLC_domain"/>
</dbReference>
<dbReference type="Pfam" id="PF26146">
    <property type="entry name" value="PI-PLC_X"/>
    <property type="match status" value="1"/>
</dbReference>
<name>A0AAJ7WWF8_PETMA</name>
<organism evidence="1 2">
    <name type="scientific">Petromyzon marinus</name>
    <name type="common">Sea lamprey</name>
    <dbReference type="NCBI Taxonomy" id="7757"/>
    <lineage>
        <taxon>Eukaryota</taxon>
        <taxon>Metazoa</taxon>
        <taxon>Chordata</taxon>
        <taxon>Craniata</taxon>
        <taxon>Vertebrata</taxon>
        <taxon>Cyclostomata</taxon>
        <taxon>Hyperoartia</taxon>
        <taxon>Petromyzontiformes</taxon>
        <taxon>Petromyzontidae</taxon>
        <taxon>Petromyzon</taxon>
    </lineage>
</organism>
<dbReference type="SUPFAM" id="SSF51695">
    <property type="entry name" value="PLC-like phosphodiesterases"/>
    <property type="match status" value="1"/>
</dbReference>
<dbReference type="PROSITE" id="PS50007">
    <property type="entry name" value="PIPLC_X_DOMAIN"/>
    <property type="match status" value="1"/>
</dbReference>
<dbReference type="InterPro" id="IPR042158">
    <property type="entry name" value="PLCXD1/2/3"/>
</dbReference>
<dbReference type="Gene3D" id="3.20.20.190">
    <property type="entry name" value="Phosphatidylinositol (PI) phosphodiesterase"/>
    <property type="match status" value="1"/>
</dbReference>
<proteinExistence type="predicted"/>
<dbReference type="PANTHER" id="PTHR13593">
    <property type="match status" value="1"/>
</dbReference>
<sequence>MSTCNVDMKEEDLALLKATRRIPNSDWMAGLPEALWDIPLCHLAIPGSHDTMTFDLDATSSLEPSQPQILHTLLQVVPCITRPIIYSYSHTQDFGVSGQLDIGVRYFDLRIAHYEKDPAEILRYTHGFYTTLTVQDSLSEIREWLNAHPREVLLLDCAAFYDVNSKMHEMLIAALKATFGSKLCPRQEQQVTLRWMWNAGYQVIVFYDNRDSVSLHEQLWHNIPYLWGDTTDIKKLLEYLNRELQLGRRDGFFVAGMNLTPDSRYIIENLRGSIRQMTKGALPVVMEWLVQQTPGAASACVNVIGTDFTVPGVVSTIISLNWKLLQRVPDATKVLR</sequence>
<protein>
    <submittedName>
        <fullName evidence="2">PI-PLC X domain-containing protein 1-like isoform X1</fullName>
    </submittedName>
</protein>
<dbReference type="GO" id="GO:0008081">
    <property type="term" value="F:phosphoric diester hydrolase activity"/>
    <property type="evidence" value="ECO:0007669"/>
    <property type="project" value="InterPro"/>
</dbReference>
<dbReference type="CDD" id="cd08616">
    <property type="entry name" value="PI-PLCXD1c"/>
    <property type="match status" value="1"/>
</dbReference>
<dbReference type="GO" id="GO:0006629">
    <property type="term" value="P:lipid metabolic process"/>
    <property type="evidence" value="ECO:0007669"/>
    <property type="project" value="InterPro"/>
</dbReference>
<dbReference type="Proteomes" id="UP001318040">
    <property type="component" value="Chromosome 16"/>
</dbReference>
<accession>A0AAJ7WWF8</accession>
<dbReference type="PANTHER" id="PTHR13593:SF24">
    <property type="entry name" value="PI-PLC X DOMAIN-CONTAINING PROTEIN 1"/>
    <property type="match status" value="1"/>
</dbReference>